<evidence type="ECO:0000256" key="4">
    <source>
        <dbReference type="ARBA" id="ARBA00022785"/>
    </source>
</evidence>
<evidence type="ECO:0000256" key="2">
    <source>
        <dbReference type="ARBA" id="ARBA00022679"/>
    </source>
</evidence>
<dbReference type="HAMAP" id="MF_00113">
    <property type="entry name" value="QueA"/>
    <property type="match status" value="1"/>
</dbReference>
<proteinExistence type="inferred from homology"/>
<keyword evidence="2 5" id="KW-0808">Transferase</keyword>
<dbReference type="InterPro" id="IPR042119">
    <property type="entry name" value="QueA_dom2"/>
</dbReference>
<comment type="similarity">
    <text evidence="5">Belongs to the QueA family.</text>
</comment>
<comment type="pathway">
    <text evidence="5">tRNA modification; tRNA-queuosine biosynthesis.</text>
</comment>
<dbReference type="InterPro" id="IPR003699">
    <property type="entry name" value="QueA"/>
</dbReference>
<reference evidence="6 7" key="1">
    <citation type="submission" date="2017-09" db="EMBL/GenBank/DDBJ databases">
        <title>Depth-based differentiation of microbial function through sediment-hosted aquifers and enrichment of novel symbionts in the deep terrestrial subsurface.</title>
        <authorList>
            <person name="Probst A.J."/>
            <person name="Ladd B."/>
            <person name="Jarett J.K."/>
            <person name="Geller-Mcgrath D.E."/>
            <person name="Sieber C.M."/>
            <person name="Emerson J.B."/>
            <person name="Anantharaman K."/>
            <person name="Thomas B.C."/>
            <person name="Malmstrom R."/>
            <person name="Stieglmeier M."/>
            <person name="Klingl A."/>
            <person name="Woyke T."/>
            <person name="Ryan C.M."/>
            <person name="Banfield J.F."/>
        </authorList>
    </citation>
    <scope>NUCLEOTIDE SEQUENCE [LARGE SCALE GENOMIC DNA]</scope>
    <source>
        <strain evidence="6">CG23_combo_of_CG06-09_8_20_14_all_40_23</strain>
    </source>
</reference>
<dbReference type="PANTHER" id="PTHR30307">
    <property type="entry name" value="S-ADENOSYLMETHIONINE:TRNA RIBOSYLTRANSFERASE-ISOMERASE"/>
    <property type="match status" value="1"/>
</dbReference>
<dbReference type="InterPro" id="IPR036100">
    <property type="entry name" value="QueA_sf"/>
</dbReference>
<dbReference type="Pfam" id="PF02547">
    <property type="entry name" value="Queuosine_synth"/>
    <property type="match status" value="1"/>
</dbReference>
<dbReference type="PANTHER" id="PTHR30307:SF0">
    <property type="entry name" value="S-ADENOSYLMETHIONINE:TRNA RIBOSYLTRANSFERASE-ISOMERASE"/>
    <property type="match status" value="1"/>
</dbReference>
<dbReference type="SUPFAM" id="SSF111337">
    <property type="entry name" value="QueA-like"/>
    <property type="match status" value="1"/>
</dbReference>
<keyword evidence="6" id="KW-0413">Isomerase</keyword>
<dbReference type="AlphaFoldDB" id="A0A2H0A7T0"/>
<dbReference type="NCBIfam" id="NF001140">
    <property type="entry name" value="PRK00147.1"/>
    <property type="match status" value="1"/>
</dbReference>
<evidence type="ECO:0000256" key="5">
    <source>
        <dbReference type="HAMAP-Rule" id="MF_00113"/>
    </source>
</evidence>
<dbReference type="EC" id="2.4.99.17" evidence="5"/>
<accession>A0A2H0A7T0</accession>
<evidence type="ECO:0000313" key="7">
    <source>
        <dbReference type="Proteomes" id="UP000231067"/>
    </source>
</evidence>
<gene>
    <name evidence="5" type="primary">queA</name>
    <name evidence="6" type="ORF">COX18_03130</name>
</gene>
<keyword evidence="3 5" id="KW-0949">S-adenosyl-L-methionine</keyword>
<comment type="catalytic activity">
    <reaction evidence="5">
        <text>7-aminomethyl-7-carbaguanosine(34) in tRNA + S-adenosyl-L-methionine = epoxyqueuosine(34) in tRNA + adenine + L-methionine + 2 H(+)</text>
        <dbReference type="Rhea" id="RHEA:32155"/>
        <dbReference type="Rhea" id="RHEA-COMP:10342"/>
        <dbReference type="Rhea" id="RHEA-COMP:18582"/>
        <dbReference type="ChEBI" id="CHEBI:15378"/>
        <dbReference type="ChEBI" id="CHEBI:16708"/>
        <dbReference type="ChEBI" id="CHEBI:57844"/>
        <dbReference type="ChEBI" id="CHEBI:59789"/>
        <dbReference type="ChEBI" id="CHEBI:82833"/>
        <dbReference type="ChEBI" id="CHEBI:194443"/>
        <dbReference type="EC" id="2.4.99.17"/>
    </reaction>
</comment>
<dbReference type="UniPathway" id="UPA00392"/>
<comment type="function">
    <text evidence="5">Transfers and isomerizes the ribose moiety from AdoMet to the 7-aminomethyl group of 7-deazaguanine (preQ1-tRNA) to give epoxyqueuosine (oQ-tRNA).</text>
</comment>
<dbReference type="EMBL" id="PCSH01000058">
    <property type="protein sequence ID" value="PIP41502.1"/>
    <property type="molecule type" value="Genomic_DNA"/>
</dbReference>
<name>A0A2H0A7T0_9BACT</name>
<comment type="subcellular location">
    <subcellularLocation>
        <location evidence="5">Cytoplasm</location>
    </subcellularLocation>
</comment>
<evidence type="ECO:0000256" key="3">
    <source>
        <dbReference type="ARBA" id="ARBA00022691"/>
    </source>
</evidence>
<dbReference type="GO" id="GO:0008616">
    <property type="term" value="P:tRNA queuosine(34) biosynthetic process"/>
    <property type="evidence" value="ECO:0007669"/>
    <property type="project" value="UniProtKB-UniRule"/>
</dbReference>
<organism evidence="6 7">
    <name type="scientific">Candidatus Desantisbacteria bacterium CG23_combo_of_CG06-09_8_20_14_all_40_23</name>
    <dbReference type="NCBI Taxonomy" id="1974550"/>
    <lineage>
        <taxon>Bacteria</taxon>
        <taxon>Candidatus Desantisiibacteriota</taxon>
    </lineage>
</organism>
<comment type="caution">
    <text evidence="6">The sequence shown here is derived from an EMBL/GenBank/DDBJ whole genome shotgun (WGS) entry which is preliminary data.</text>
</comment>
<dbReference type="InterPro" id="IPR042118">
    <property type="entry name" value="QueA_dom1"/>
</dbReference>
<keyword evidence="4 5" id="KW-0671">Queuosine biosynthesis</keyword>
<evidence type="ECO:0000313" key="6">
    <source>
        <dbReference type="EMBL" id="PIP41502.1"/>
    </source>
</evidence>
<dbReference type="GO" id="GO:0051075">
    <property type="term" value="F:S-adenosylmethionine:tRNA ribosyltransferase-isomerase activity"/>
    <property type="evidence" value="ECO:0007669"/>
    <property type="project" value="UniProtKB-EC"/>
</dbReference>
<dbReference type="Gene3D" id="2.40.10.240">
    <property type="entry name" value="QueA-like"/>
    <property type="match status" value="1"/>
</dbReference>
<evidence type="ECO:0000256" key="1">
    <source>
        <dbReference type="ARBA" id="ARBA00022490"/>
    </source>
</evidence>
<dbReference type="Proteomes" id="UP000231067">
    <property type="component" value="Unassembled WGS sequence"/>
</dbReference>
<keyword evidence="1 5" id="KW-0963">Cytoplasm</keyword>
<comment type="subunit">
    <text evidence="5">Monomer.</text>
</comment>
<dbReference type="GO" id="GO:0005737">
    <property type="term" value="C:cytoplasm"/>
    <property type="evidence" value="ECO:0007669"/>
    <property type="project" value="UniProtKB-SubCell"/>
</dbReference>
<sequence>MKTIEFDYYLPSHLIAQHPVDERDMSRLLVLHKDSGEIEHRNFKDIIEYLSNGDVLILNDTKVIPARLFGYTNQEKPFEVLLVKQLQTNLWEVLVKPIRKARIGLELVFSDELKGVICKYRHGRSVMEFSFLGDFFSVLEMIGHMPLPPYIKRFDNSRDHQQYQTTYAANPGAIAAPTAGLHFTPELLSMIQKKGVQIAYITLHVGIGTFKPIQTQDIHDHQMESEYYIIPDETKEILISNPSRVIAVGTTSVRTIESFFTTNAQAGWTDIFIYPGYRFKRVDVLITNLHTPHSTPLMLASAFAGKDILLETYQEAIEKEYRFYSYGDSMLIV</sequence>
<protein>
    <recommendedName>
        <fullName evidence="5">S-adenosylmethionine:tRNA ribosyltransferase-isomerase</fullName>
        <ecNumber evidence="5">2.4.99.17</ecNumber>
    </recommendedName>
    <alternativeName>
        <fullName evidence="5">Queuosine biosynthesis protein QueA</fullName>
    </alternativeName>
</protein>
<dbReference type="Gene3D" id="3.40.1780.10">
    <property type="entry name" value="QueA-like"/>
    <property type="match status" value="1"/>
</dbReference>
<dbReference type="NCBIfam" id="TIGR00113">
    <property type="entry name" value="queA"/>
    <property type="match status" value="1"/>
</dbReference>